<evidence type="ECO:0000313" key="2">
    <source>
        <dbReference type="EMBL" id="TBN18704.1"/>
    </source>
</evidence>
<feature type="signal peptide" evidence="1">
    <location>
        <begin position="1"/>
        <end position="21"/>
    </location>
</feature>
<evidence type="ECO:0000256" key="1">
    <source>
        <dbReference type="SAM" id="SignalP"/>
    </source>
</evidence>
<keyword evidence="3" id="KW-1185">Reference proteome</keyword>
<dbReference type="EMBL" id="SIRS01000001">
    <property type="protein sequence ID" value="TBN18704.1"/>
    <property type="molecule type" value="Genomic_DNA"/>
</dbReference>
<proteinExistence type="predicted"/>
<reference evidence="2 3" key="1">
    <citation type="journal article" date="2015" name="Int. J. Syst. Evol. Microbiol.">
        <title>Hyunsoonleella pacifica sp. nov., isolated from seawater of South Pacific Gyre.</title>
        <authorList>
            <person name="Gao X."/>
            <person name="Zhang Z."/>
            <person name="Dai X."/>
            <person name="Zhang X.H."/>
        </authorList>
    </citation>
    <scope>NUCLEOTIDE SEQUENCE [LARGE SCALE GENOMIC DNA]</scope>
    <source>
        <strain evidence="2 3">SW033</strain>
    </source>
</reference>
<sequence length="190" mass="21545">MKHKIIINLFLLIIVLSGCHSDENTAPLMNLTNEFVINNERTYPTPNGYFEEYISEGKVIWFALKLINGRFLSTSNSEALPCPYVENLNHGISIGLRLDHDKRLETGTYNYTISENNLGIIDNSEIFYGFNFLDDCFGTSETILKIVSGTLIVQKEAQNYNILYTLTSESGDIIKGHFSGNLIPRIIPEW</sequence>
<evidence type="ECO:0000313" key="3">
    <source>
        <dbReference type="Proteomes" id="UP000292372"/>
    </source>
</evidence>
<gene>
    <name evidence="2" type="ORF">EYD46_01160</name>
</gene>
<dbReference type="RefSeq" id="WP_130935222.1">
    <property type="nucleotide sequence ID" value="NZ_BMEE01000001.1"/>
</dbReference>
<organism evidence="2 3">
    <name type="scientific">Hyunsoonleella pacifica</name>
    <dbReference type="NCBI Taxonomy" id="1080224"/>
    <lineage>
        <taxon>Bacteria</taxon>
        <taxon>Pseudomonadati</taxon>
        <taxon>Bacteroidota</taxon>
        <taxon>Flavobacteriia</taxon>
        <taxon>Flavobacteriales</taxon>
        <taxon>Flavobacteriaceae</taxon>
    </lineage>
</organism>
<keyword evidence="1" id="KW-0732">Signal</keyword>
<comment type="caution">
    <text evidence="2">The sequence shown here is derived from an EMBL/GenBank/DDBJ whole genome shotgun (WGS) entry which is preliminary data.</text>
</comment>
<dbReference type="PROSITE" id="PS51257">
    <property type="entry name" value="PROKAR_LIPOPROTEIN"/>
    <property type="match status" value="1"/>
</dbReference>
<feature type="chain" id="PRO_5021030863" evidence="1">
    <location>
        <begin position="22"/>
        <end position="190"/>
    </location>
</feature>
<dbReference type="AlphaFoldDB" id="A0A4Q9FRP8"/>
<dbReference type="OrthoDB" id="1346821at2"/>
<dbReference type="Proteomes" id="UP000292372">
    <property type="component" value="Unassembled WGS sequence"/>
</dbReference>
<accession>A0A4Q9FRP8</accession>
<protein>
    <submittedName>
        <fullName evidence="2">Uncharacterized protein</fullName>
    </submittedName>
</protein>
<name>A0A4Q9FRP8_9FLAO</name>